<protein>
    <submittedName>
        <fullName evidence="1">Uncharacterized protein</fullName>
    </submittedName>
</protein>
<gene>
    <name evidence="1" type="ORF">OCTVUL_1B002416</name>
</gene>
<sequence length="82" mass="9197">MSDLALDIFSKEVADDFCYDFWSGKLFVLIGTAVVYSACDEKLTIEDHTMTRINFRELSDIPRSVIRQGTYSAGVLALVHCS</sequence>
<name>A0AA36B200_OCTVU</name>
<dbReference type="EMBL" id="OX597821">
    <property type="protein sequence ID" value="CAI9726496.1"/>
    <property type="molecule type" value="Genomic_DNA"/>
</dbReference>
<reference evidence="1" key="1">
    <citation type="submission" date="2023-08" db="EMBL/GenBank/DDBJ databases">
        <authorList>
            <person name="Alioto T."/>
            <person name="Alioto T."/>
            <person name="Gomez Garrido J."/>
        </authorList>
    </citation>
    <scope>NUCLEOTIDE SEQUENCE</scope>
</reference>
<keyword evidence="2" id="KW-1185">Reference proteome</keyword>
<organism evidence="1 2">
    <name type="scientific">Octopus vulgaris</name>
    <name type="common">Common octopus</name>
    <dbReference type="NCBI Taxonomy" id="6645"/>
    <lineage>
        <taxon>Eukaryota</taxon>
        <taxon>Metazoa</taxon>
        <taxon>Spiralia</taxon>
        <taxon>Lophotrochozoa</taxon>
        <taxon>Mollusca</taxon>
        <taxon>Cephalopoda</taxon>
        <taxon>Coleoidea</taxon>
        <taxon>Octopodiformes</taxon>
        <taxon>Octopoda</taxon>
        <taxon>Incirrata</taxon>
        <taxon>Octopodidae</taxon>
        <taxon>Octopus</taxon>
    </lineage>
</organism>
<dbReference type="Proteomes" id="UP001162480">
    <property type="component" value="Chromosome 8"/>
</dbReference>
<dbReference type="AlphaFoldDB" id="A0AA36B200"/>
<evidence type="ECO:0000313" key="2">
    <source>
        <dbReference type="Proteomes" id="UP001162480"/>
    </source>
</evidence>
<proteinExistence type="predicted"/>
<evidence type="ECO:0000313" key="1">
    <source>
        <dbReference type="EMBL" id="CAI9726496.1"/>
    </source>
</evidence>
<accession>A0AA36B200</accession>